<gene>
    <name evidence="2" type="ORF">SAMN05444271_11068</name>
</gene>
<reference evidence="2 3" key="1">
    <citation type="submission" date="2016-10" db="EMBL/GenBank/DDBJ databases">
        <authorList>
            <person name="de Groot N.N."/>
        </authorList>
    </citation>
    <scope>NUCLEOTIDE SEQUENCE [LARGE SCALE GENOMIC DNA]</scope>
    <source>
        <strain evidence="2 3">DSM 22187</strain>
    </source>
</reference>
<evidence type="ECO:0000313" key="3">
    <source>
        <dbReference type="Proteomes" id="UP000198888"/>
    </source>
</evidence>
<proteinExistence type="predicted"/>
<feature type="compositionally biased region" description="Acidic residues" evidence="1">
    <location>
        <begin position="158"/>
        <end position="208"/>
    </location>
</feature>
<feature type="compositionally biased region" description="Acidic residues" evidence="1">
    <location>
        <begin position="215"/>
        <end position="233"/>
    </location>
</feature>
<feature type="compositionally biased region" description="Basic and acidic residues" evidence="1">
    <location>
        <begin position="10"/>
        <end position="23"/>
    </location>
</feature>
<keyword evidence="3" id="KW-1185">Reference proteome</keyword>
<dbReference type="RefSeq" id="WP_089672425.1">
    <property type="nucleotide sequence ID" value="NZ_CP024845.1"/>
</dbReference>
<dbReference type="OrthoDB" id="205650at2157"/>
<protein>
    <submittedName>
        <fullName evidence="2">Uncharacterized protein</fullName>
    </submittedName>
</protein>
<dbReference type="Proteomes" id="UP000198888">
    <property type="component" value="Unassembled WGS sequence"/>
</dbReference>
<dbReference type="STRING" id="1073996.SAMN05444271_11068"/>
<dbReference type="GeneID" id="35003092"/>
<evidence type="ECO:0000313" key="2">
    <source>
        <dbReference type="EMBL" id="SEI88076.1"/>
    </source>
</evidence>
<feature type="region of interest" description="Disordered" evidence="1">
    <location>
        <begin position="1"/>
        <end position="23"/>
    </location>
</feature>
<feature type="compositionally biased region" description="Low complexity" evidence="1">
    <location>
        <begin position="148"/>
        <end position="157"/>
    </location>
</feature>
<accession>A0A2H4Q423</accession>
<sequence length="326" mass="34622">MGLRCLLSHDFGEPELEREREEQGNEVVITVNEVKTCSRCGERRTISENTEVTSMEQLTATATDNGGAPDAGAPTQEPVGGSPQAEPTPATESTGTEDIGVTIDDSVTDDAEVLTDTSDDGDDNDSNGEPEDLGTATTANMTVDDVESAAAEQASAVEPDDDVASDDELDSAEDDGVILDADDEDDEEPVDREPGEWPEYESNDEGDGEAPWPDVEGDDEGYSAEEPAEEPEDMTFGGGFTPEITKSESGSVADAGEAVEAAGENPELSFTRAEEASVEFEPTVDDIETEFYCPECGLARRSGNSSMRAGDICPDCKRGYISERQT</sequence>
<evidence type="ECO:0000256" key="1">
    <source>
        <dbReference type="SAM" id="MobiDB-lite"/>
    </source>
</evidence>
<accession>A0A1H6U961</accession>
<dbReference type="KEGG" id="hae:halTADL_2313"/>
<feature type="compositionally biased region" description="Acidic residues" evidence="1">
    <location>
        <begin position="106"/>
        <end position="132"/>
    </location>
</feature>
<feature type="region of interest" description="Disordered" evidence="1">
    <location>
        <begin position="43"/>
        <end position="256"/>
    </location>
</feature>
<organism evidence="2 3">
    <name type="scientific">Halohasta litchfieldiae</name>
    <dbReference type="NCBI Taxonomy" id="1073996"/>
    <lineage>
        <taxon>Archaea</taxon>
        <taxon>Methanobacteriati</taxon>
        <taxon>Methanobacteriota</taxon>
        <taxon>Stenosarchaea group</taxon>
        <taxon>Halobacteria</taxon>
        <taxon>Halobacteriales</taxon>
        <taxon>Haloferacaceae</taxon>
        <taxon>Halohasta</taxon>
    </lineage>
</organism>
<dbReference type="InterPro" id="IPR055519">
    <property type="entry name" value="DUF7093"/>
</dbReference>
<dbReference type="EMBL" id="FNYR01000010">
    <property type="protein sequence ID" value="SEI88076.1"/>
    <property type="molecule type" value="Genomic_DNA"/>
</dbReference>
<name>A0A1H6U961_9EURY</name>
<dbReference type="AlphaFoldDB" id="A0A1H6U961"/>
<feature type="compositionally biased region" description="Polar residues" evidence="1">
    <location>
        <begin position="47"/>
        <end position="64"/>
    </location>
</feature>
<dbReference type="Pfam" id="PF23373">
    <property type="entry name" value="DUF7093"/>
    <property type="match status" value="1"/>
</dbReference>